<dbReference type="GO" id="GO:0005634">
    <property type="term" value="C:nucleus"/>
    <property type="evidence" value="ECO:0007669"/>
    <property type="project" value="UniProtKB-SubCell"/>
</dbReference>
<dbReference type="GO" id="GO:0007130">
    <property type="term" value="P:synaptonemal complex assembly"/>
    <property type="evidence" value="ECO:0007669"/>
    <property type="project" value="TreeGrafter"/>
</dbReference>
<feature type="region of interest" description="Disordered" evidence="6">
    <location>
        <begin position="357"/>
        <end position="389"/>
    </location>
</feature>
<feature type="region of interest" description="Disordered" evidence="6">
    <location>
        <begin position="403"/>
        <end position="432"/>
    </location>
</feature>
<organism evidence="8 9">
    <name type="scientific">Aspergillus uvarum CBS 121591</name>
    <dbReference type="NCBI Taxonomy" id="1448315"/>
    <lineage>
        <taxon>Eukaryota</taxon>
        <taxon>Fungi</taxon>
        <taxon>Dikarya</taxon>
        <taxon>Ascomycota</taxon>
        <taxon>Pezizomycotina</taxon>
        <taxon>Eurotiomycetes</taxon>
        <taxon>Eurotiomycetidae</taxon>
        <taxon>Eurotiales</taxon>
        <taxon>Aspergillaceae</taxon>
        <taxon>Aspergillus</taxon>
        <taxon>Aspergillus subgen. Circumdati</taxon>
    </lineage>
</organism>
<dbReference type="InterPro" id="IPR036570">
    <property type="entry name" value="HORMA_dom_sf"/>
</dbReference>
<feature type="compositionally biased region" description="Polar residues" evidence="6">
    <location>
        <begin position="403"/>
        <end position="418"/>
    </location>
</feature>
<sequence>MVRFRDNNPLYPSVQVQPPPRILHDAATSSGPTANVQTQTVIGAPPRLVLKESISQQQQQSLEMVQIMLHVSFGTLFYLREFLPLPCFDDRDLKETQRERKFSYREFLDRNTPCPTLESDAQVPFGKGKRGQPLKIILRGSDPKADMILDILENGIFDALSKNVLEAVQLTVLVDKDAPENVLESYTFSFKYSGESGDINHRLESLSIEPVGLVADIKTAQSARVGLETIVRRLITLSAFLPALPNKRNLGVHLFYTDNCPPEYEPPGFNGAKDDTIKFPHTEDWKRESQSCGLMDSGWHTVGLRVSSMKWTGPEPEGSEALPQIPPGLEHTDIVQRMDDVGFKEKESEAAINVIEKSNNTNEEAPPTQDHVVSSAPSQKAADPVEPTQDVAERLQLEGMLRTQDSGSQFDSDLSPTQPIIPEERPQSEEPSAIRPVQVPKPTLSEESIRQIMEYSKAHGLDASRAEEGQGNVRCQCGWEGEEKAKSMIECSFCHSHQHLPCYGYNDSDDARLPDVHACYRCLLRPKEGQALQEMTSLVLLRRAIRIIQTEGYPNQTSTFTEKLHCNGQTIVQMTELLRKRELLEATPGYKSKGFSRKGLPKFFIPASADVRRTIEEEILDPMLKIRHHYIWPDGSRPPTEAAKSLIDKEREANIEATGPQKDSLDSALKPREQRDTEPPEEIVTVTGSQTRSRKRKQSLPVPKEDSAQPEQSTPDRLSGRVTRLSSRRDSSQQTHRTPRPKTPTTREMSEGSLRRSGRKRRKISNYSKLIDVGADEFDV</sequence>
<evidence type="ECO:0000256" key="3">
    <source>
        <dbReference type="ARBA" id="ARBA00022454"/>
    </source>
</evidence>
<comment type="subcellular location">
    <subcellularLocation>
        <location evidence="2">Chromosome</location>
    </subcellularLocation>
    <subcellularLocation>
        <location evidence="1">Nucleus</location>
    </subcellularLocation>
</comment>
<dbReference type="SUPFAM" id="SSF57903">
    <property type="entry name" value="FYVE/PHD zinc finger"/>
    <property type="match status" value="1"/>
</dbReference>
<keyword evidence="4" id="KW-0539">Nucleus</keyword>
<dbReference type="GO" id="GO:0005694">
    <property type="term" value="C:chromosome"/>
    <property type="evidence" value="ECO:0007669"/>
    <property type="project" value="UniProtKB-SubCell"/>
</dbReference>
<evidence type="ECO:0000256" key="5">
    <source>
        <dbReference type="ARBA" id="ARBA00023254"/>
    </source>
</evidence>
<evidence type="ECO:0000256" key="1">
    <source>
        <dbReference type="ARBA" id="ARBA00004123"/>
    </source>
</evidence>
<keyword evidence="3" id="KW-0158">Chromosome</keyword>
<evidence type="ECO:0000256" key="2">
    <source>
        <dbReference type="ARBA" id="ARBA00004286"/>
    </source>
</evidence>
<reference evidence="8 9" key="1">
    <citation type="submission" date="2016-12" db="EMBL/GenBank/DDBJ databases">
        <title>The genomes of Aspergillus section Nigri reveals drivers in fungal speciation.</title>
        <authorList>
            <consortium name="DOE Joint Genome Institute"/>
            <person name="Vesth T.C."/>
            <person name="Nybo J."/>
            <person name="Theobald S."/>
            <person name="Brandl J."/>
            <person name="Frisvad J.C."/>
            <person name="Nielsen K.F."/>
            <person name="Lyhne E.K."/>
            <person name="Kogle M.E."/>
            <person name="Kuo A."/>
            <person name="Riley R."/>
            <person name="Clum A."/>
            <person name="Nolan M."/>
            <person name="Lipzen A."/>
            <person name="Salamov A."/>
            <person name="Henrissat B."/>
            <person name="Wiebenga A."/>
            <person name="De Vries R.P."/>
            <person name="Grigoriev I.V."/>
            <person name="Mortensen U.H."/>
            <person name="Andersen M.R."/>
            <person name="Baker S.E."/>
        </authorList>
    </citation>
    <scope>NUCLEOTIDE SEQUENCE [LARGE SCALE GENOMIC DNA]</scope>
    <source>
        <strain evidence="8 9">CBS 121591</strain>
    </source>
</reference>
<evidence type="ECO:0000313" key="8">
    <source>
        <dbReference type="EMBL" id="PYH84233.1"/>
    </source>
</evidence>
<dbReference type="InterPro" id="IPR013083">
    <property type="entry name" value="Znf_RING/FYVE/PHD"/>
</dbReference>
<name>A0A319CZN1_9EURO</name>
<dbReference type="InterPro" id="IPR011011">
    <property type="entry name" value="Znf_FYVE_PHD"/>
</dbReference>
<dbReference type="Gene3D" id="3.30.900.10">
    <property type="entry name" value="HORMA domain"/>
    <property type="match status" value="1"/>
</dbReference>
<feature type="domain" description="HORMA" evidence="7">
    <location>
        <begin position="59"/>
        <end position="306"/>
    </location>
</feature>
<dbReference type="SUPFAM" id="SSF56019">
    <property type="entry name" value="The spindle assembly checkpoint protein mad2"/>
    <property type="match status" value="1"/>
</dbReference>
<dbReference type="OrthoDB" id="1928087at2759"/>
<dbReference type="STRING" id="1448315.A0A319CZN1"/>
<dbReference type="Pfam" id="PF02301">
    <property type="entry name" value="HORMA"/>
    <property type="match status" value="1"/>
</dbReference>
<protein>
    <recommendedName>
        <fullName evidence="7">HORMA domain-containing protein</fullName>
    </recommendedName>
</protein>
<dbReference type="Gene3D" id="3.30.40.10">
    <property type="entry name" value="Zinc/RING finger domain, C3HC4 (zinc finger)"/>
    <property type="match status" value="1"/>
</dbReference>
<feature type="compositionally biased region" description="Basic and acidic residues" evidence="6">
    <location>
        <begin position="663"/>
        <end position="678"/>
    </location>
</feature>
<dbReference type="PANTHER" id="PTHR48225:SF7">
    <property type="entry name" value="MEIOSIS-SPECIFIC PROTEIN HOP1"/>
    <property type="match status" value="1"/>
</dbReference>
<dbReference type="PROSITE" id="PS50815">
    <property type="entry name" value="HORMA"/>
    <property type="match status" value="1"/>
</dbReference>
<evidence type="ECO:0000256" key="4">
    <source>
        <dbReference type="ARBA" id="ARBA00023242"/>
    </source>
</evidence>
<dbReference type="AlphaFoldDB" id="A0A319CZN1"/>
<dbReference type="PANTHER" id="PTHR48225">
    <property type="entry name" value="HORMA DOMAIN-CONTAINING PROTEIN 1"/>
    <property type="match status" value="1"/>
</dbReference>
<feature type="region of interest" description="Disordered" evidence="6">
    <location>
        <begin position="652"/>
        <end position="780"/>
    </location>
</feature>
<dbReference type="InterPro" id="IPR003511">
    <property type="entry name" value="HORMA_dom"/>
</dbReference>
<dbReference type="RefSeq" id="XP_025494433.1">
    <property type="nucleotide sequence ID" value="XM_025631194.1"/>
</dbReference>
<keyword evidence="9" id="KW-1185">Reference proteome</keyword>
<accession>A0A319CZN1</accession>
<evidence type="ECO:0000313" key="9">
    <source>
        <dbReference type="Proteomes" id="UP000248340"/>
    </source>
</evidence>
<evidence type="ECO:0000259" key="7">
    <source>
        <dbReference type="PROSITE" id="PS50815"/>
    </source>
</evidence>
<dbReference type="GeneID" id="37133935"/>
<dbReference type="GO" id="GO:0051598">
    <property type="term" value="P:meiotic recombination checkpoint signaling"/>
    <property type="evidence" value="ECO:0007669"/>
    <property type="project" value="TreeGrafter"/>
</dbReference>
<dbReference type="Proteomes" id="UP000248340">
    <property type="component" value="Unassembled WGS sequence"/>
</dbReference>
<proteinExistence type="predicted"/>
<dbReference type="InterPro" id="IPR051294">
    <property type="entry name" value="HORMA_MeioticProgression"/>
</dbReference>
<gene>
    <name evidence="8" type="ORF">BO82DRAFT_277557</name>
</gene>
<keyword evidence="5" id="KW-0469">Meiosis</keyword>
<dbReference type="EMBL" id="KZ821685">
    <property type="protein sequence ID" value="PYH84233.1"/>
    <property type="molecule type" value="Genomic_DNA"/>
</dbReference>
<evidence type="ECO:0000256" key="6">
    <source>
        <dbReference type="SAM" id="MobiDB-lite"/>
    </source>
</evidence>
<dbReference type="VEuPathDB" id="FungiDB:BO82DRAFT_277557"/>